<dbReference type="EMBL" id="LUEZ02000046">
    <property type="protein sequence ID" value="RDB23772.1"/>
    <property type="molecule type" value="Genomic_DNA"/>
</dbReference>
<evidence type="ECO:0000313" key="2">
    <source>
        <dbReference type="EMBL" id="RDB23772.1"/>
    </source>
</evidence>
<gene>
    <name evidence="2" type="ORF">Hypma_009393</name>
</gene>
<sequence>MLTGSKEAGNAGLTFNTDSSNKGCLQACQNMFLEIDSEEAYHSIRLSIYEDGQAVLRSVPTKSLVDTAFEIQFCQLIVANTANGRLG</sequence>
<dbReference type="Proteomes" id="UP000076154">
    <property type="component" value="Unassembled WGS sequence"/>
</dbReference>
<evidence type="ECO:0000313" key="3">
    <source>
        <dbReference type="Proteomes" id="UP000076154"/>
    </source>
</evidence>
<accession>A0A369JR14</accession>
<name>A0A369JR14_HYPMA</name>
<proteinExistence type="predicted"/>
<dbReference type="AlphaFoldDB" id="A0A369JR14"/>
<feature type="region of interest" description="Disordered" evidence="1">
    <location>
        <begin position="1"/>
        <end position="21"/>
    </location>
</feature>
<evidence type="ECO:0000256" key="1">
    <source>
        <dbReference type="SAM" id="MobiDB-lite"/>
    </source>
</evidence>
<reference evidence="2" key="1">
    <citation type="submission" date="2018-04" db="EMBL/GenBank/DDBJ databases">
        <title>Whole genome sequencing of Hypsizygus marmoreus.</title>
        <authorList>
            <person name="Choi I.-G."/>
            <person name="Min B."/>
            <person name="Kim J.-G."/>
            <person name="Kim S."/>
            <person name="Oh Y.-L."/>
            <person name="Kong W.-S."/>
            <person name="Park H."/>
            <person name="Jeong J."/>
            <person name="Song E.-S."/>
        </authorList>
    </citation>
    <scope>NUCLEOTIDE SEQUENCE [LARGE SCALE GENOMIC DNA]</scope>
    <source>
        <strain evidence="2">51987-8</strain>
    </source>
</reference>
<keyword evidence="3" id="KW-1185">Reference proteome</keyword>
<comment type="caution">
    <text evidence="2">The sequence shown here is derived from an EMBL/GenBank/DDBJ whole genome shotgun (WGS) entry which is preliminary data.</text>
</comment>
<organism evidence="2 3">
    <name type="scientific">Hypsizygus marmoreus</name>
    <name type="common">White beech mushroom</name>
    <name type="synonym">Agaricus marmoreus</name>
    <dbReference type="NCBI Taxonomy" id="39966"/>
    <lineage>
        <taxon>Eukaryota</taxon>
        <taxon>Fungi</taxon>
        <taxon>Dikarya</taxon>
        <taxon>Basidiomycota</taxon>
        <taxon>Agaricomycotina</taxon>
        <taxon>Agaricomycetes</taxon>
        <taxon>Agaricomycetidae</taxon>
        <taxon>Agaricales</taxon>
        <taxon>Tricholomatineae</taxon>
        <taxon>Lyophyllaceae</taxon>
        <taxon>Hypsizygus</taxon>
    </lineage>
</organism>
<protein>
    <submittedName>
        <fullName evidence="2">Uncharacterized protein</fullName>
    </submittedName>
</protein>
<dbReference type="InParanoid" id="A0A369JR14"/>